<reference evidence="9" key="2">
    <citation type="submission" date="2023-07" db="EMBL/GenBank/DDBJ databases">
        <title>Identification and characterization of horizontal gene transfer across gut microbiota members of farm animals based on homology search.</title>
        <authorList>
            <person name="Schwarzerova J."/>
            <person name="Nykrynova M."/>
            <person name="Jureckova K."/>
            <person name="Cejkova D."/>
            <person name="Rychlik I."/>
        </authorList>
    </citation>
    <scope>NUCLEOTIDE SEQUENCE [LARGE SCALE GENOMIC DNA]</scope>
    <source>
        <strain evidence="9">109_WCHN</strain>
    </source>
</reference>
<dbReference type="Gene3D" id="2.70.98.70">
    <property type="match status" value="1"/>
</dbReference>
<dbReference type="Gene3D" id="1.50.10.100">
    <property type="entry name" value="Chondroitin AC/alginate lyase"/>
    <property type="match status" value="1"/>
</dbReference>
<dbReference type="EMBL" id="JAUDEN010000003">
    <property type="protein sequence ID" value="MDM8324144.1"/>
    <property type="molecule type" value="Genomic_DNA"/>
</dbReference>
<evidence type="ECO:0000259" key="7">
    <source>
        <dbReference type="Pfam" id="PF16889"/>
    </source>
</evidence>
<feature type="signal peptide" evidence="5">
    <location>
        <begin position="1"/>
        <end position="23"/>
    </location>
</feature>
<keyword evidence="2 5" id="KW-0732">Signal</keyword>
<evidence type="ECO:0000256" key="5">
    <source>
        <dbReference type="SAM" id="SignalP"/>
    </source>
</evidence>
<evidence type="ECO:0000259" key="6">
    <source>
        <dbReference type="Pfam" id="PF07940"/>
    </source>
</evidence>
<dbReference type="InterPro" id="IPR054646">
    <property type="entry name" value="HepC"/>
</dbReference>
<dbReference type="PANTHER" id="PTHR39210">
    <property type="entry name" value="HEPARIN-SULFATE LYASE"/>
    <property type="match status" value="1"/>
</dbReference>
<feature type="domain" description="Heparinase II/III-like C-terminal" evidence="6">
    <location>
        <begin position="399"/>
        <end position="618"/>
    </location>
</feature>
<accession>A0ABT7VCW6</accession>
<comment type="caution">
    <text evidence="8">The sequence shown here is derived from an EMBL/GenBank/DDBJ whole genome shotgun (WGS) entry which is preliminary data.</text>
</comment>
<feature type="domain" description="Heparin-sulfate lyase N-terminal" evidence="7">
    <location>
        <begin position="30"/>
        <end position="384"/>
    </location>
</feature>
<dbReference type="Pfam" id="PF16889">
    <property type="entry name" value="Hepar_II_III_N"/>
    <property type="match status" value="1"/>
</dbReference>
<dbReference type="Proteomes" id="UP001169458">
    <property type="component" value="Unassembled WGS sequence"/>
</dbReference>
<gene>
    <name evidence="8" type="ORF">QUW60_02670</name>
</gene>
<sequence>MKLNLKTVAMAVVSCFALGQAMAQELKTEVFSLLNLDYPGLEKVKALHNEGKDADAAKELLDYYRARTGVKTPDINLKSIKISKTEQQWADDALQHTFFAHKGYQPSFNYGEDIDWRYWPVKDNELRWQLHRHKWFTPMGKAYRISGDEKYAEEWTRQYIDWIKKNPLVEISKDEFEMKGDSKLKGDAENMRFAWRPLEISNRLQDQTTQFQLFLVSPSFTPEFLTEFLLNYYKHANYLIGHYSDKGNHLLFESQRIMYAGTFFPEFKDAQMWRKSGIDILNREIGVQVYDDGGQFELDPHYHLAAINIFCKALYLADMNGFRDEFPKKYLDTVENMIMFYMNVSFPDYTNPCFSDAKLTTKKEMIKNYKQWAKLFPDNKAILYFATEGKKGELPAYLSKGFLTSGFFVFRNSWGMDATQMVVKAGPKGFWHCQPDNGTFELWFNGKDLFPDSGSYVYAGEGEVMEWRKWFRQTRVHNTLTLNDKDLETTESVTKLWQPDGDVQTLVTENPGYKNLKHRRSVFFVDNTYFVIVDEAAGSAKGVVNLHYQMPKGKIANSREDMTFVTQFENGSNMKLQCFGPDGMTMKKEEGWQSTAYRKKVKRMNVSFNVRKDGGDAVRYITVIYPMKDSADAPEMSAKFKNKKFDEKGLEVEVKVNGKKQVLKYNL</sequence>
<keyword evidence="4" id="KW-0456">Lyase</keyword>
<keyword evidence="9" id="KW-1185">Reference proteome</keyword>
<dbReference type="InterPro" id="IPR008929">
    <property type="entry name" value="Chondroitin_lyas"/>
</dbReference>
<organism evidence="8 9">
    <name type="scientific">Bacteroides gallinaceum</name>
    <dbReference type="NCBI Taxonomy" id="1462571"/>
    <lineage>
        <taxon>Bacteria</taxon>
        <taxon>Pseudomonadati</taxon>
        <taxon>Bacteroidota</taxon>
        <taxon>Bacteroidia</taxon>
        <taxon>Bacteroidales</taxon>
        <taxon>Bacteroidaceae</taxon>
        <taxon>Bacteroides</taxon>
    </lineage>
</organism>
<name>A0ABT7VCW6_9BACE</name>
<dbReference type="PANTHER" id="PTHR39210:SF1">
    <property type="entry name" value="HEPARIN-SULFATE LYASE"/>
    <property type="match status" value="1"/>
</dbReference>
<dbReference type="NCBIfam" id="NF045573">
    <property type="entry name" value="Hepsulflyase_CFB"/>
    <property type="match status" value="1"/>
</dbReference>
<proteinExistence type="predicted"/>
<evidence type="ECO:0000313" key="9">
    <source>
        <dbReference type="Proteomes" id="UP001169458"/>
    </source>
</evidence>
<evidence type="ECO:0000256" key="1">
    <source>
        <dbReference type="ARBA" id="ARBA00004418"/>
    </source>
</evidence>
<keyword evidence="3" id="KW-0574">Periplasm</keyword>
<dbReference type="SUPFAM" id="SSF48230">
    <property type="entry name" value="Chondroitin AC/alginate lyase"/>
    <property type="match status" value="1"/>
</dbReference>
<dbReference type="InterPro" id="IPR031680">
    <property type="entry name" value="Hepar_II_III_N"/>
</dbReference>
<dbReference type="InterPro" id="IPR012480">
    <property type="entry name" value="Hepar_II_III_C"/>
</dbReference>
<evidence type="ECO:0000313" key="8">
    <source>
        <dbReference type="EMBL" id="MDM8324144.1"/>
    </source>
</evidence>
<feature type="chain" id="PRO_5046587709" evidence="5">
    <location>
        <begin position="24"/>
        <end position="667"/>
    </location>
</feature>
<evidence type="ECO:0000256" key="3">
    <source>
        <dbReference type="ARBA" id="ARBA00022764"/>
    </source>
</evidence>
<evidence type="ECO:0000256" key="4">
    <source>
        <dbReference type="ARBA" id="ARBA00023239"/>
    </source>
</evidence>
<protein>
    <submittedName>
        <fullName evidence="8">Heparinase II/III family protein</fullName>
    </submittedName>
</protein>
<reference evidence="8 9" key="1">
    <citation type="submission" date="2023-06" db="EMBL/GenBank/DDBJ databases">
        <authorList>
            <person name="Zeman M."/>
            <person name="Kubasova T."/>
            <person name="Jahodarova E."/>
            <person name="Nykrynova M."/>
            <person name="Rychlik I."/>
        </authorList>
    </citation>
    <scope>NUCLEOTIDE SEQUENCE [LARGE SCALE GENOMIC DNA]</scope>
    <source>
        <strain evidence="8 9">109_WCHN</strain>
    </source>
</reference>
<dbReference type="Pfam" id="PF07940">
    <property type="entry name" value="Hepar_II_III_C"/>
    <property type="match status" value="1"/>
</dbReference>
<comment type="subcellular location">
    <subcellularLocation>
        <location evidence="1">Periplasm</location>
    </subcellularLocation>
</comment>
<evidence type="ECO:0000256" key="2">
    <source>
        <dbReference type="ARBA" id="ARBA00022729"/>
    </source>
</evidence>